<dbReference type="InterPro" id="IPR014710">
    <property type="entry name" value="RmlC-like_jellyroll"/>
</dbReference>
<feature type="chain" id="PRO_5043500633" evidence="1">
    <location>
        <begin position="19"/>
        <end position="151"/>
    </location>
</feature>
<proteinExistence type="predicted"/>
<gene>
    <name evidence="2" type="ORF">SOO65_07905</name>
</gene>
<dbReference type="EMBL" id="CP139487">
    <property type="protein sequence ID" value="WPU66667.1"/>
    <property type="molecule type" value="Genomic_DNA"/>
</dbReference>
<dbReference type="AlphaFoldDB" id="A0AAX4HTX3"/>
<reference evidence="2 3" key="1">
    <citation type="submission" date="2023-11" db="EMBL/GenBank/DDBJ databases">
        <title>Peredibacter starrii A3.12.</title>
        <authorList>
            <person name="Mitchell R.J."/>
        </authorList>
    </citation>
    <scope>NUCLEOTIDE SEQUENCE [LARGE SCALE GENOMIC DNA]</scope>
    <source>
        <strain evidence="2 3">A3.12</strain>
    </source>
</reference>
<dbReference type="RefSeq" id="WP_321399110.1">
    <property type="nucleotide sequence ID" value="NZ_CP139487.1"/>
</dbReference>
<evidence type="ECO:0000313" key="2">
    <source>
        <dbReference type="EMBL" id="WPU66667.1"/>
    </source>
</evidence>
<name>A0AAX4HTX3_9BACT</name>
<sequence>MKLVLVTLLSIWTVSAFSVDHVMKMPSDIQWGEAPPFLMPGAKLAVMSGDPHKKGLYTLRLQLPANYRIMPHWHPTDEHVTVVQGTLNMGTTDIINEKTSHALPTGSYALMPAKFHHYAYAGPEGAIVQVHGMGPFEITYINPSDDPRKKK</sequence>
<dbReference type="InterPro" id="IPR011051">
    <property type="entry name" value="RmlC_Cupin_sf"/>
</dbReference>
<evidence type="ECO:0000313" key="3">
    <source>
        <dbReference type="Proteomes" id="UP001324634"/>
    </source>
</evidence>
<dbReference type="SUPFAM" id="SSF51182">
    <property type="entry name" value="RmlC-like cupins"/>
    <property type="match status" value="1"/>
</dbReference>
<evidence type="ECO:0000256" key="1">
    <source>
        <dbReference type="SAM" id="SignalP"/>
    </source>
</evidence>
<organism evidence="2 3">
    <name type="scientific">Peredibacter starrii</name>
    <dbReference type="NCBI Taxonomy" id="28202"/>
    <lineage>
        <taxon>Bacteria</taxon>
        <taxon>Pseudomonadati</taxon>
        <taxon>Bdellovibrionota</taxon>
        <taxon>Bacteriovoracia</taxon>
        <taxon>Bacteriovoracales</taxon>
        <taxon>Bacteriovoracaceae</taxon>
        <taxon>Peredibacter</taxon>
    </lineage>
</organism>
<dbReference type="Proteomes" id="UP001324634">
    <property type="component" value="Chromosome"/>
</dbReference>
<dbReference type="Gene3D" id="2.60.120.10">
    <property type="entry name" value="Jelly Rolls"/>
    <property type="match status" value="1"/>
</dbReference>
<accession>A0AAX4HTX3</accession>
<dbReference type="Pfam" id="PF14499">
    <property type="entry name" value="DUF4437"/>
    <property type="match status" value="1"/>
</dbReference>
<protein>
    <submittedName>
        <fullName evidence="2">Cupin domain-containing protein</fullName>
    </submittedName>
</protein>
<keyword evidence="3" id="KW-1185">Reference proteome</keyword>
<dbReference type="InterPro" id="IPR028013">
    <property type="entry name" value="DUF4437"/>
</dbReference>
<dbReference type="KEGG" id="psti:SOO65_07905"/>
<feature type="signal peptide" evidence="1">
    <location>
        <begin position="1"/>
        <end position="18"/>
    </location>
</feature>
<dbReference type="CDD" id="cd06989">
    <property type="entry name" value="cupin_DRT102"/>
    <property type="match status" value="1"/>
</dbReference>
<keyword evidence="1" id="KW-0732">Signal</keyword>